<accession>A0A9P4R7Z6</accession>
<evidence type="ECO:0000313" key="2">
    <source>
        <dbReference type="Proteomes" id="UP000799444"/>
    </source>
</evidence>
<gene>
    <name evidence="1" type="ORF">EJ04DRAFT_520181</name>
</gene>
<dbReference type="Proteomes" id="UP000799444">
    <property type="component" value="Unassembled WGS sequence"/>
</dbReference>
<protein>
    <submittedName>
        <fullName evidence="1">Uncharacterized protein</fullName>
    </submittedName>
</protein>
<proteinExistence type="predicted"/>
<dbReference type="EMBL" id="ML996108">
    <property type="protein sequence ID" value="KAF2738503.1"/>
    <property type="molecule type" value="Genomic_DNA"/>
</dbReference>
<name>A0A9P4R7Z6_9PLEO</name>
<sequence length="107" mass="12066">MEDITPPPDLLYSSYEEAYDALKTHVRGLRYQPTSTLQRPACSPTTLKMNGNIFPTLQAYVRATIEPYPLEPTARRIIDVLSGRVRNGRVPAKTAPLPGYLLRDYSE</sequence>
<keyword evidence="2" id="KW-1185">Reference proteome</keyword>
<comment type="caution">
    <text evidence="1">The sequence shown here is derived from an EMBL/GenBank/DDBJ whole genome shotgun (WGS) entry which is preliminary data.</text>
</comment>
<dbReference type="AlphaFoldDB" id="A0A9P4R7Z6"/>
<reference evidence="1" key="1">
    <citation type="journal article" date="2020" name="Stud. Mycol.">
        <title>101 Dothideomycetes genomes: a test case for predicting lifestyles and emergence of pathogens.</title>
        <authorList>
            <person name="Haridas S."/>
            <person name="Albert R."/>
            <person name="Binder M."/>
            <person name="Bloem J."/>
            <person name="Labutti K."/>
            <person name="Salamov A."/>
            <person name="Andreopoulos B."/>
            <person name="Baker S."/>
            <person name="Barry K."/>
            <person name="Bills G."/>
            <person name="Bluhm B."/>
            <person name="Cannon C."/>
            <person name="Castanera R."/>
            <person name="Culley D."/>
            <person name="Daum C."/>
            <person name="Ezra D."/>
            <person name="Gonzalez J."/>
            <person name="Henrissat B."/>
            <person name="Kuo A."/>
            <person name="Liang C."/>
            <person name="Lipzen A."/>
            <person name="Lutzoni F."/>
            <person name="Magnuson J."/>
            <person name="Mondo S."/>
            <person name="Nolan M."/>
            <person name="Ohm R."/>
            <person name="Pangilinan J."/>
            <person name="Park H.-J."/>
            <person name="Ramirez L."/>
            <person name="Alfaro M."/>
            <person name="Sun H."/>
            <person name="Tritt A."/>
            <person name="Yoshinaga Y."/>
            <person name="Zwiers L.-H."/>
            <person name="Turgeon B."/>
            <person name="Goodwin S."/>
            <person name="Spatafora J."/>
            <person name="Crous P."/>
            <person name="Grigoriev I."/>
        </authorList>
    </citation>
    <scope>NUCLEOTIDE SEQUENCE</scope>
    <source>
        <strain evidence="1">CBS 125425</strain>
    </source>
</reference>
<evidence type="ECO:0000313" key="1">
    <source>
        <dbReference type="EMBL" id="KAF2738503.1"/>
    </source>
</evidence>
<organism evidence="1 2">
    <name type="scientific">Polyplosphaeria fusca</name>
    <dbReference type="NCBI Taxonomy" id="682080"/>
    <lineage>
        <taxon>Eukaryota</taxon>
        <taxon>Fungi</taxon>
        <taxon>Dikarya</taxon>
        <taxon>Ascomycota</taxon>
        <taxon>Pezizomycotina</taxon>
        <taxon>Dothideomycetes</taxon>
        <taxon>Pleosporomycetidae</taxon>
        <taxon>Pleosporales</taxon>
        <taxon>Tetraplosphaeriaceae</taxon>
        <taxon>Polyplosphaeria</taxon>
    </lineage>
</organism>